<sequence>MYDMTPKELYFANGGQTLYIYKDGFGDQYKATPAEEAEWRKELIEREWQRLDTETNSVVLKMLIDNLKYHAADDLVPGLLQKLEEVSPEKRVVIAGCLWKINKYKKSVSIILDALKEHRKDVINTVFSTFQDMAGEKETALFLLSCLEGDDAVLHNKAHTTLTMWGYMGIPELRDESLDKALSLESKTDHPTVFQNALKTVKRILKIR</sequence>
<name>A0A3P1CVY2_9BACT</name>
<keyword evidence="2" id="KW-1185">Reference proteome</keyword>
<comment type="caution">
    <text evidence="1">The sequence shown here is derived from an EMBL/GenBank/DDBJ whole genome shotgun (WGS) entry which is preliminary data.</text>
</comment>
<proteinExistence type="predicted"/>
<dbReference type="InterPro" id="IPR016024">
    <property type="entry name" value="ARM-type_fold"/>
</dbReference>
<organism evidence="1 2">
    <name type="scientific">Larkinella knui</name>
    <dbReference type="NCBI Taxonomy" id="2025310"/>
    <lineage>
        <taxon>Bacteria</taxon>
        <taxon>Pseudomonadati</taxon>
        <taxon>Bacteroidota</taxon>
        <taxon>Cytophagia</taxon>
        <taxon>Cytophagales</taxon>
        <taxon>Spirosomataceae</taxon>
        <taxon>Larkinella</taxon>
    </lineage>
</organism>
<accession>A0A3P1CVY2</accession>
<evidence type="ECO:0000313" key="1">
    <source>
        <dbReference type="EMBL" id="RRB17475.1"/>
    </source>
</evidence>
<reference evidence="1 2" key="1">
    <citation type="submission" date="2018-11" db="EMBL/GenBank/DDBJ databases">
        <authorList>
            <person name="Zhou Z."/>
            <person name="Wang G."/>
        </authorList>
    </citation>
    <scope>NUCLEOTIDE SEQUENCE [LARGE SCALE GENOMIC DNA]</scope>
    <source>
        <strain evidence="1 2">KCTC42998</strain>
    </source>
</reference>
<gene>
    <name evidence="1" type="ORF">EHT87_04085</name>
</gene>
<dbReference type="Proteomes" id="UP000274271">
    <property type="component" value="Unassembled WGS sequence"/>
</dbReference>
<evidence type="ECO:0000313" key="2">
    <source>
        <dbReference type="Proteomes" id="UP000274271"/>
    </source>
</evidence>
<protein>
    <recommendedName>
        <fullName evidence="3">HEAT repeat domain-containing protein</fullName>
    </recommendedName>
</protein>
<dbReference type="AlphaFoldDB" id="A0A3P1CVY2"/>
<evidence type="ECO:0008006" key="3">
    <source>
        <dbReference type="Google" id="ProtNLM"/>
    </source>
</evidence>
<dbReference type="SUPFAM" id="SSF48371">
    <property type="entry name" value="ARM repeat"/>
    <property type="match status" value="1"/>
</dbReference>
<dbReference type="EMBL" id="RQJP01000001">
    <property type="protein sequence ID" value="RRB17475.1"/>
    <property type="molecule type" value="Genomic_DNA"/>
</dbReference>